<dbReference type="Proteomes" id="UP000244336">
    <property type="component" value="Chromosome 3"/>
</dbReference>
<name>A0A2T7E6X6_9POAL</name>
<evidence type="ECO:0000259" key="1">
    <source>
        <dbReference type="Pfam" id="PF07889"/>
    </source>
</evidence>
<dbReference type="PANTHER" id="PTHR47289">
    <property type="entry name" value="TRANSCRIPTION FACTOR, PUTATIVE (DUF1664)-RELATED"/>
    <property type="match status" value="1"/>
</dbReference>
<dbReference type="EMBL" id="CM009751">
    <property type="protein sequence ID" value="PUZ63579.1"/>
    <property type="molecule type" value="Genomic_DNA"/>
</dbReference>
<protein>
    <recommendedName>
        <fullName evidence="1">DUF1664 domain-containing protein</fullName>
    </recommendedName>
</protein>
<dbReference type="AlphaFoldDB" id="A0A2T7E6X6"/>
<dbReference type="InterPro" id="IPR012458">
    <property type="entry name" value="DUF1664"/>
</dbReference>
<proteinExistence type="predicted"/>
<dbReference type="Pfam" id="PF07889">
    <property type="entry name" value="DUF1664"/>
    <property type="match status" value="1"/>
</dbReference>
<evidence type="ECO:0000313" key="3">
    <source>
        <dbReference type="Proteomes" id="UP000244336"/>
    </source>
</evidence>
<accession>A0A2T7E6X6</accession>
<feature type="domain" description="DUF1664" evidence="1">
    <location>
        <begin position="88"/>
        <end position="209"/>
    </location>
</feature>
<dbReference type="OrthoDB" id="544175at2759"/>
<gene>
    <name evidence="2" type="ORF">GQ55_3G079300</name>
</gene>
<dbReference type="PANTHER" id="PTHR47289:SF3">
    <property type="entry name" value="OS01G0112300 PROTEIN"/>
    <property type="match status" value="1"/>
</dbReference>
<reference evidence="2 3" key="1">
    <citation type="submission" date="2018-04" db="EMBL/GenBank/DDBJ databases">
        <title>WGS assembly of Panicum hallii var. hallii HAL2.</title>
        <authorList>
            <person name="Lovell J."/>
            <person name="Jenkins J."/>
            <person name="Lowry D."/>
            <person name="Mamidi S."/>
            <person name="Sreedasyam A."/>
            <person name="Weng X."/>
            <person name="Barry K."/>
            <person name="Bonette J."/>
            <person name="Campitelli B."/>
            <person name="Daum C."/>
            <person name="Gordon S."/>
            <person name="Gould B."/>
            <person name="Lipzen A."/>
            <person name="MacQueen A."/>
            <person name="Palacio-Mejia J."/>
            <person name="Plott C."/>
            <person name="Shakirov E."/>
            <person name="Shu S."/>
            <person name="Yoshinaga Y."/>
            <person name="Zane M."/>
            <person name="Rokhsar D."/>
            <person name="Grimwood J."/>
            <person name="Schmutz J."/>
            <person name="Juenger T."/>
        </authorList>
    </citation>
    <scope>NUCLEOTIDE SEQUENCE [LARGE SCALE GENOMIC DNA]</scope>
    <source>
        <strain evidence="3">cv. HAL2</strain>
    </source>
</reference>
<keyword evidence="3" id="KW-1185">Reference proteome</keyword>
<dbReference type="Gramene" id="PUZ63579">
    <property type="protein sequence ID" value="PUZ63579"/>
    <property type="gene ID" value="GQ55_3G079300"/>
</dbReference>
<sequence>MVLGNVAIALGSGIAGSVLMSNEKIGDLLSGAFKSLKKHGKDGGDAKSGSDQHTAQLISQVNNLREEIKYLASRPVTVVASATKSGPGACTLTAIVVAGVIGYAYITWKGWKLSDMMFVTKRGLSDACNVVGSQLDQVSDTVVVTRKHLAGRIDRVHISLDETQQIIEGTRDEVTVIHGDLSAFQEDLESVNLVVRTLESKMGRLESSQDQTVDGIHHLCEFTRKMEPVQNRNVQVSSSIPASVEHSSERIVRATCLPRPAPRIALEEISPVAKSPRAELPQVSPAAESPRAEALSRRVLAEHGLQAGKGCHLSCRPQQRLAWTQQTQQAQVDSVGLGYLGSVFLGLLL</sequence>
<evidence type="ECO:0000313" key="2">
    <source>
        <dbReference type="EMBL" id="PUZ63579.1"/>
    </source>
</evidence>
<organism evidence="2 3">
    <name type="scientific">Panicum hallii var. hallii</name>
    <dbReference type="NCBI Taxonomy" id="1504633"/>
    <lineage>
        <taxon>Eukaryota</taxon>
        <taxon>Viridiplantae</taxon>
        <taxon>Streptophyta</taxon>
        <taxon>Embryophyta</taxon>
        <taxon>Tracheophyta</taxon>
        <taxon>Spermatophyta</taxon>
        <taxon>Magnoliopsida</taxon>
        <taxon>Liliopsida</taxon>
        <taxon>Poales</taxon>
        <taxon>Poaceae</taxon>
        <taxon>PACMAD clade</taxon>
        <taxon>Panicoideae</taxon>
        <taxon>Panicodae</taxon>
        <taxon>Paniceae</taxon>
        <taxon>Panicinae</taxon>
        <taxon>Panicum</taxon>
        <taxon>Panicum sect. Panicum</taxon>
    </lineage>
</organism>